<dbReference type="InterPro" id="IPR057626">
    <property type="entry name" value="S-S_Temptin"/>
</dbReference>
<protein>
    <recommendedName>
        <fullName evidence="2">Temptin Cys/Cys disulfide domain-containing protein</fullName>
    </recommendedName>
</protein>
<evidence type="ECO:0000313" key="3">
    <source>
        <dbReference type="EMBL" id="DAZ99300.1"/>
    </source>
</evidence>
<evidence type="ECO:0000256" key="1">
    <source>
        <dbReference type="SAM" id="Phobius"/>
    </source>
</evidence>
<sequence>MALGKAALYHALWMVLTCLLMMVELPSVQARQRFLQEIPNGEWLGKAVGHLPMGGRTDFGKKFLLMGARWTQALCQDKFPGSDVTIGQAFGDPCCVWKKGERPTFRVSLSEDFPNTIATLPGYTLCRPVVETTNPQFRTKE</sequence>
<proteinExistence type="predicted"/>
<dbReference type="Proteomes" id="UP001146120">
    <property type="component" value="Unassembled WGS sequence"/>
</dbReference>
<dbReference type="AlphaFoldDB" id="A0AAV2YYS4"/>
<keyword evidence="1" id="KW-0812">Transmembrane</keyword>
<keyword evidence="1" id="KW-0472">Membrane</keyword>
<keyword evidence="4" id="KW-1185">Reference proteome</keyword>
<evidence type="ECO:0000313" key="4">
    <source>
        <dbReference type="Proteomes" id="UP001146120"/>
    </source>
</evidence>
<dbReference type="InterPro" id="IPR055313">
    <property type="entry name" value="Temptin-like"/>
</dbReference>
<comment type="caution">
    <text evidence="3">The sequence shown here is derived from an EMBL/GenBank/DDBJ whole genome shotgun (WGS) entry which is preliminary data.</text>
</comment>
<reference evidence="3" key="2">
    <citation type="journal article" date="2023" name="Microbiol Resour">
        <title>Decontamination and Annotation of the Draft Genome Sequence of the Oomycete Lagenidium giganteum ARSEF 373.</title>
        <authorList>
            <person name="Morgan W.R."/>
            <person name="Tartar A."/>
        </authorList>
    </citation>
    <scope>NUCLEOTIDE SEQUENCE</scope>
    <source>
        <strain evidence="3">ARSEF 373</strain>
    </source>
</reference>
<dbReference type="Pfam" id="PF24784">
    <property type="entry name" value="Temptin_C"/>
    <property type="match status" value="1"/>
</dbReference>
<name>A0AAV2YYS4_9STRA</name>
<feature type="domain" description="Temptin Cys/Cys disulfide" evidence="2">
    <location>
        <begin position="28"/>
        <end position="107"/>
    </location>
</feature>
<dbReference type="EMBL" id="DAKRPA010000086">
    <property type="protein sequence ID" value="DAZ99300.1"/>
    <property type="molecule type" value="Genomic_DNA"/>
</dbReference>
<dbReference type="PANTHER" id="PTHR34737">
    <property type="entry name" value="EF-HAND DOMAIN-CONTAINING PROTEIN"/>
    <property type="match status" value="1"/>
</dbReference>
<organism evidence="3 4">
    <name type="scientific">Lagenidium giganteum</name>
    <dbReference type="NCBI Taxonomy" id="4803"/>
    <lineage>
        <taxon>Eukaryota</taxon>
        <taxon>Sar</taxon>
        <taxon>Stramenopiles</taxon>
        <taxon>Oomycota</taxon>
        <taxon>Peronosporomycetes</taxon>
        <taxon>Pythiales</taxon>
        <taxon>Pythiaceae</taxon>
    </lineage>
</organism>
<dbReference type="PANTHER" id="PTHR34737:SF2">
    <property type="entry name" value="EF-HAND DOMAIN-CONTAINING PROTEIN"/>
    <property type="match status" value="1"/>
</dbReference>
<keyword evidence="1" id="KW-1133">Transmembrane helix</keyword>
<accession>A0AAV2YYS4</accession>
<feature type="transmembrane region" description="Helical" evidence="1">
    <location>
        <begin position="6"/>
        <end position="25"/>
    </location>
</feature>
<evidence type="ECO:0000259" key="2">
    <source>
        <dbReference type="Pfam" id="PF24784"/>
    </source>
</evidence>
<gene>
    <name evidence="3" type="ORF">N0F65_005468</name>
</gene>
<reference evidence="3" key="1">
    <citation type="submission" date="2022-11" db="EMBL/GenBank/DDBJ databases">
        <authorList>
            <person name="Morgan W.R."/>
            <person name="Tartar A."/>
        </authorList>
    </citation>
    <scope>NUCLEOTIDE SEQUENCE</scope>
    <source>
        <strain evidence="3">ARSEF 373</strain>
    </source>
</reference>